<evidence type="ECO:0000313" key="2">
    <source>
        <dbReference type="Proteomes" id="UP001345219"/>
    </source>
</evidence>
<gene>
    <name evidence="1" type="ORF">SAY87_014018</name>
</gene>
<name>A0AAN7H2F4_9MYRT</name>
<dbReference type="Proteomes" id="UP001345219">
    <property type="component" value="Chromosome 12"/>
</dbReference>
<evidence type="ECO:0000313" key="1">
    <source>
        <dbReference type="EMBL" id="KAK4747432.1"/>
    </source>
</evidence>
<organism evidence="1 2">
    <name type="scientific">Trapa incisa</name>
    <dbReference type="NCBI Taxonomy" id="236973"/>
    <lineage>
        <taxon>Eukaryota</taxon>
        <taxon>Viridiplantae</taxon>
        <taxon>Streptophyta</taxon>
        <taxon>Embryophyta</taxon>
        <taxon>Tracheophyta</taxon>
        <taxon>Spermatophyta</taxon>
        <taxon>Magnoliopsida</taxon>
        <taxon>eudicotyledons</taxon>
        <taxon>Gunneridae</taxon>
        <taxon>Pentapetalae</taxon>
        <taxon>rosids</taxon>
        <taxon>malvids</taxon>
        <taxon>Myrtales</taxon>
        <taxon>Lythraceae</taxon>
        <taxon>Trapa</taxon>
    </lineage>
</organism>
<comment type="caution">
    <text evidence="1">The sequence shown here is derived from an EMBL/GenBank/DDBJ whole genome shotgun (WGS) entry which is preliminary data.</text>
</comment>
<dbReference type="PANTHER" id="PTHR38925">
    <property type="entry name" value="PROTEIN, PUTATIVE-RELATED"/>
    <property type="match status" value="1"/>
</dbReference>
<keyword evidence="2" id="KW-1185">Reference proteome</keyword>
<accession>A0AAN7H2F4</accession>
<protein>
    <submittedName>
        <fullName evidence="1">Uncharacterized protein</fullName>
    </submittedName>
</protein>
<dbReference type="AlphaFoldDB" id="A0AAN7H2F4"/>
<proteinExistence type="predicted"/>
<sequence>MLYRMRDSEAAIEGKLQISKLPLPLSLRFKYQMGRRLRMFILAKLDSIFDSRNYLTPLLVGLIWPFLVKLSFSSRLVRETYTDLVSASGLFFFRLRQMAVEAERLSGSRWGRTLLLAHRSMVRARRSMRAADLEDEESLHALSMIAL</sequence>
<dbReference type="PANTHER" id="PTHR38925:SF1">
    <property type="entry name" value="PROTEIN, PUTATIVE-RELATED"/>
    <property type="match status" value="1"/>
</dbReference>
<reference evidence="1 2" key="1">
    <citation type="journal article" date="2023" name="Hortic Res">
        <title>Pangenome of water caltrop reveals structural variations and asymmetric subgenome divergence after allopolyploidization.</title>
        <authorList>
            <person name="Zhang X."/>
            <person name="Chen Y."/>
            <person name="Wang L."/>
            <person name="Yuan Y."/>
            <person name="Fang M."/>
            <person name="Shi L."/>
            <person name="Lu R."/>
            <person name="Comes H.P."/>
            <person name="Ma Y."/>
            <person name="Chen Y."/>
            <person name="Huang G."/>
            <person name="Zhou Y."/>
            <person name="Zheng Z."/>
            <person name="Qiu Y."/>
        </authorList>
    </citation>
    <scope>NUCLEOTIDE SEQUENCE [LARGE SCALE GENOMIC DNA]</scope>
    <source>
        <tissue evidence="1">Roots</tissue>
    </source>
</reference>
<dbReference type="EMBL" id="JAXIOK010000019">
    <property type="protein sequence ID" value="KAK4747432.1"/>
    <property type="molecule type" value="Genomic_DNA"/>
</dbReference>